<dbReference type="EMBL" id="LT599585">
    <property type="protein sequence ID" value="SBW85239.1"/>
    <property type="molecule type" value="Genomic_DNA"/>
</dbReference>
<dbReference type="Gene3D" id="3.40.50.10140">
    <property type="entry name" value="Toll/interleukin-1 receptor homology (TIR) domain"/>
    <property type="match status" value="1"/>
</dbReference>
<feature type="domain" description="TIR" evidence="1">
    <location>
        <begin position="189"/>
        <end position="268"/>
    </location>
</feature>
<accession>A0A1D3KA52</accession>
<dbReference type="InterPro" id="IPR035897">
    <property type="entry name" value="Toll_tir_struct_dom_sf"/>
</dbReference>
<evidence type="ECO:0000259" key="1">
    <source>
        <dbReference type="Pfam" id="PF13676"/>
    </source>
</evidence>
<dbReference type="AlphaFoldDB" id="A0A1D3KA52"/>
<evidence type="ECO:0000313" key="3">
    <source>
        <dbReference type="Proteomes" id="UP000245431"/>
    </source>
</evidence>
<proteinExistence type="predicted"/>
<keyword evidence="2" id="KW-0614">Plasmid</keyword>
<reference evidence="3" key="1">
    <citation type="submission" date="2016-07" db="EMBL/GenBank/DDBJ databases">
        <authorList>
            <person name="Florea S."/>
            <person name="Webb J.S."/>
            <person name="Jaromczyk J."/>
            <person name="Schardl C.L."/>
        </authorList>
    </citation>
    <scope>NUCLEOTIDE SEQUENCE [LARGE SCALE GENOMIC DNA]</scope>
    <source>
        <strain evidence="3">1YdBTEX2</strain>
        <plasmid evidence="3">Plasmid pve_Plasmid</plasmid>
    </source>
</reference>
<geneLocation type="plasmid" evidence="3">
    <name>pve_Plasmid</name>
</geneLocation>
<dbReference type="Pfam" id="PF13676">
    <property type="entry name" value="TIR_2"/>
    <property type="match status" value="1"/>
</dbReference>
<dbReference type="SUPFAM" id="SSF52200">
    <property type="entry name" value="Toll/Interleukin receptor TIR domain"/>
    <property type="match status" value="1"/>
</dbReference>
<gene>
    <name evidence="2" type="ORF">PVE_P0199</name>
</gene>
<dbReference type="GO" id="GO:0007165">
    <property type="term" value="P:signal transduction"/>
    <property type="evidence" value="ECO:0007669"/>
    <property type="project" value="InterPro"/>
</dbReference>
<evidence type="ECO:0000313" key="2">
    <source>
        <dbReference type="EMBL" id="SBW85239.1"/>
    </source>
</evidence>
<dbReference type="InterPro" id="IPR000157">
    <property type="entry name" value="TIR_dom"/>
</dbReference>
<sequence>MGEVRATDLAKPFFVLYVVWHPSFELGEKIADAMMQHFRRDLYKNIVGGAGIPVVFRNACMPDNDIPISINPEDSEASAIIALVDDNLCESQSWVDYVKGLSEKTEDSNKNGFNNLLFPVSFNKEALHKVNLNEQALRWDSWKGDDNEKTMRLISELTYEFCRMLRHHLAQLENPSNKNLENYLKKVQIFLSHSKHDSDGTEIATSIRKRIHEGHGLSSFFDVNDIPAGLRFDEVLLAQVRISAMIAIHTDSYSSREWCRKEIIEAKAWNVPLVVANSINNMDERGFPYMGNVPVVRLGYDVADVSRIDIVISRLLDEVLKDFLWRCQTHEIKKQLPSRAFLIPRPPELISLSCIPEGPELTDTASTETILIYPDPPLSTEEERLINRVSPNVQLRSLAEWKAGATR</sequence>
<protein>
    <recommendedName>
        <fullName evidence="1">TIR domain-containing protein</fullName>
    </recommendedName>
</protein>
<organism evidence="2 3">
    <name type="scientific">Pseudomonas veronii 1YdBTEX2</name>
    <dbReference type="NCBI Taxonomy" id="1295141"/>
    <lineage>
        <taxon>Bacteria</taxon>
        <taxon>Pseudomonadati</taxon>
        <taxon>Pseudomonadota</taxon>
        <taxon>Gammaproteobacteria</taxon>
        <taxon>Pseudomonadales</taxon>
        <taxon>Pseudomonadaceae</taxon>
        <taxon>Pseudomonas</taxon>
    </lineage>
</organism>
<name>A0A1D3KA52_PSEVE</name>
<dbReference type="Proteomes" id="UP000245431">
    <property type="component" value="Plasmid PVE_plasmid"/>
</dbReference>